<keyword evidence="4" id="KW-1003">Cell membrane</keyword>
<evidence type="ECO:0000313" key="10">
    <source>
        <dbReference type="EMBL" id="MFC2949337.1"/>
    </source>
</evidence>
<dbReference type="InterPro" id="IPR003439">
    <property type="entry name" value="ABC_transporter-like_ATP-bd"/>
</dbReference>
<reference evidence="11" key="1">
    <citation type="journal article" date="2019" name="Int. J. Syst. Evol. Microbiol.">
        <title>The Global Catalogue of Microorganisms (GCM) 10K type strain sequencing project: providing services to taxonomists for standard genome sequencing and annotation.</title>
        <authorList>
            <consortium name="The Broad Institute Genomics Platform"/>
            <consortium name="The Broad Institute Genome Sequencing Center for Infectious Disease"/>
            <person name="Wu L."/>
            <person name="Ma J."/>
        </authorList>
    </citation>
    <scope>NUCLEOTIDE SEQUENCE [LARGE SCALE GENOMIC DNA]</scope>
    <source>
        <strain evidence="11">KCTC 13193</strain>
    </source>
</reference>
<proteinExistence type="inferred from homology"/>
<dbReference type="PROSITE" id="PS00211">
    <property type="entry name" value="ABC_TRANSPORTER_1"/>
    <property type="match status" value="2"/>
</dbReference>
<sequence>MEQLNVQPKPVIEVRDYSFSYEEIDEQPLFNRLSFALNENEVTLLMGASGAGKSSLALCLNGLYPDAVEGTATGDIYFHGRHISEFEKGELNQEIGIVFQDPESQFCMITVDDELAFTLENRKFPASEIKGRIKEVLKAVGMEGFEQNKIHELSGGQKQKIALAAVLLLEPEMLILDEPTANLDPVSSLEFIELVQEIQEERGMSVLIIEHQADDWLELIDRVLVIGRDGQLLADDTPERLLTEQKQLLEQEGVFLPRAYSDAKDLRDVLPIAAPSEESVLSVDGLAFSRKKQQVLEDVSMDIRGGEFVAIVGENGAGKSTLLQLMAGLLTPSKGNVLLSGRKLEKWDENELRKRLGFVFQNPEHQFITDTVYEELTFGMRLNGYAEEEMEQAAGELMRQFHLEKQHDSNPFSLSGGQKRRLSVATVLDETPDILLFDEPTFGQDAATTAELMHYVMELKSKGTAIVFVTHDMDIVDAADRVSVLQHGKLAYDGSPEKLWEKEELLQEARLRLPARMRLDRKEGVVYDLIH</sequence>
<feature type="domain" description="ABC transporter" evidence="9">
    <location>
        <begin position="12"/>
        <end position="254"/>
    </location>
</feature>
<dbReference type="Gene3D" id="3.40.50.300">
    <property type="entry name" value="P-loop containing nucleotide triphosphate hydrolases"/>
    <property type="match status" value="2"/>
</dbReference>
<evidence type="ECO:0000259" key="9">
    <source>
        <dbReference type="PROSITE" id="PS50893"/>
    </source>
</evidence>
<dbReference type="PANTHER" id="PTHR43553">
    <property type="entry name" value="HEAVY METAL TRANSPORTER"/>
    <property type="match status" value="1"/>
</dbReference>
<dbReference type="InterPro" id="IPR015856">
    <property type="entry name" value="ABC_transpr_CbiO/EcfA_su"/>
</dbReference>
<keyword evidence="8" id="KW-0472">Membrane</keyword>
<dbReference type="SMART" id="SM00382">
    <property type="entry name" value="AAA"/>
    <property type="match status" value="2"/>
</dbReference>
<evidence type="ECO:0000256" key="1">
    <source>
        <dbReference type="ARBA" id="ARBA00004202"/>
    </source>
</evidence>
<keyword evidence="5" id="KW-0547">Nucleotide-binding</keyword>
<evidence type="ECO:0000256" key="6">
    <source>
        <dbReference type="ARBA" id="ARBA00022840"/>
    </source>
</evidence>
<evidence type="ECO:0000313" key="11">
    <source>
        <dbReference type="Proteomes" id="UP001595387"/>
    </source>
</evidence>
<dbReference type="NCBIfam" id="NF010167">
    <property type="entry name" value="PRK13648.1"/>
    <property type="match status" value="2"/>
</dbReference>
<keyword evidence="11" id="KW-1185">Reference proteome</keyword>
<keyword evidence="7" id="KW-1278">Translocase</keyword>
<organism evidence="10 11">
    <name type="scientific">Virgibacillus sediminis</name>
    <dbReference type="NCBI Taxonomy" id="202260"/>
    <lineage>
        <taxon>Bacteria</taxon>
        <taxon>Bacillati</taxon>
        <taxon>Bacillota</taxon>
        <taxon>Bacilli</taxon>
        <taxon>Bacillales</taxon>
        <taxon>Bacillaceae</taxon>
        <taxon>Virgibacillus</taxon>
    </lineage>
</organism>
<comment type="similarity">
    <text evidence="2">Belongs to the ABC transporter superfamily.</text>
</comment>
<evidence type="ECO:0000256" key="2">
    <source>
        <dbReference type="ARBA" id="ARBA00005417"/>
    </source>
</evidence>
<protein>
    <submittedName>
        <fullName evidence="10">ABC transporter ATP-binding protein</fullName>
    </submittedName>
</protein>
<keyword evidence="3" id="KW-0813">Transport</keyword>
<dbReference type="GO" id="GO:0005524">
    <property type="term" value="F:ATP binding"/>
    <property type="evidence" value="ECO:0007669"/>
    <property type="project" value="UniProtKB-KW"/>
</dbReference>
<evidence type="ECO:0000256" key="3">
    <source>
        <dbReference type="ARBA" id="ARBA00022448"/>
    </source>
</evidence>
<dbReference type="PANTHER" id="PTHR43553:SF19">
    <property type="entry name" value="HMP_THIAMINE IMPORT ATP-BINDING PROTEIN YKOD-RELATED"/>
    <property type="match status" value="1"/>
</dbReference>
<comment type="subcellular location">
    <subcellularLocation>
        <location evidence="1">Cell membrane</location>
        <topology evidence="1">Peripheral membrane protein</topology>
    </subcellularLocation>
</comment>
<dbReference type="SUPFAM" id="SSF52540">
    <property type="entry name" value="P-loop containing nucleoside triphosphate hydrolases"/>
    <property type="match status" value="2"/>
</dbReference>
<dbReference type="CDD" id="cd03225">
    <property type="entry name" value="ABC_cobalt_CbiO_domain1"/>
    <property type="match status" value="2"/>
</dbReference>
<dbReference type="InterPro" id="IPR027417">
    <property type="entry name" value="P-loop_NTPase"/>
</dbReference>
<dbReference type="EMBL" id="JBHRRZ010000035">
    <property type="protein sequence ID" value="MFC2949337.1"/>
    <property type="molecule type" value="Genomic_DNA"/>
</dbReference>
<name>A0ABV7A879_9BACI</name>
<dbReference type="Proteomes" id="UP001595387">
    <property type="component" value="Unassembled WGS sequence"/>
</dbReference>
<dbReference type="InterPro" id="IPR003593">
    <property type="entry name" value="AAA+_ATPase"/>
</dbReference>
<evidence type="ECO:0000256" key="7">
    <source>
        <dbReference type="ARBA" id="ARBA00022967"/>
    </source>
</evidence>
<evidence type="ECO:0000256" key="5">
    <source>
        <dbReference type="ARBA" id="ARBA00022741"/>
    </source>
</evidence>
<dbReference type="PROSITE" id="PS50893">
    <property type="entry name" value="ABC_TRANSPORTER_2"/>
    <property type="match status" value="2"/>
</dbReference>
<comment type="caution">
    <text evidence="10">The sequence shown here is derived from an EMBL/GenBank/DDBJ whole genome shotgun (WGS) entry which is preliminary data.</text>
</comment>
<evidence type="ECO:0000256" key="4">
    <source>
        <dbReference type="ARBA" id="ARBA00022475"/>
    </source>
</evidence>
<dbReference type="InterPro" id="IPR017871">
    <property type="entry name" value="ABC_transporter-like_CS"/>
</dbReference>
<dbReference type="RefSeq" id="WP_390307304.1">
    <property type="nucleotide sequence ID" value="NZ_JBHRRZ010000035.1"/>
</dbReference>
<accession>A0ABV7A879</accession>
<evidence type="ECO:0000256" key="8">
    <source>
        <dbReference type="ARBA" id="ARBA00023136"/>
    </source>
</evidence>
<keyword evidence="6 10" id="KW-0067">ATP-binding</keyword>
<gene>
    <name evidence="10" type="ORF">ACFODW_13530</name>
</gene>
<feature type="domain" description="ABC transporter" evidence="9">
    <location>
        <begin position="281"/>
        <end position="512"/>
    </location>
</feature>
<dbReference type="Pfam" id="PF00005">
    <property type="entry name" value="ABC_tran"/>
    <property type="match status" value="2"/>
</dbReference>
<dbReference type="InterPro" id="IPR050095">
    <property type="entry name" value="ECF_ABC_transporter_ATP-bd"/>
</dbReference>